<dbReference type="InterPro" id="IPR000490">
    <property type="entry name" value="Glyco_hydro_17"/>
</dbReference>
<proteinExistence type="inferred from homology"/>
<keyword evidence="3" id="KW-0326">Glycosidase</keyword>
<organism evidence="5 6">
    <name type="scientific">Cinnamomum micranthum f. kanehirae</name>
    <dbReference type="NCBI Taxonomy" id="337451"/>
    <lineage>
        <taxon>Eukaryota</taxon>
        <taxon>Viridiplantae</taxon>
        <taxon>Streptophyta</taxon>
        <taxon>Embryophyta</taxon>
        <taxon>Tracheophyta</taxon>
        <taxon>Spermatophyta</taxon>
        <taxon>Magnoliopsida</taxon>
        <taxon>Magnoliidae</taxon>
        <taxon>Laurales</taxon>
        <taxon>Lauraceae</taxon>
        <taxon>Cinnamomum</taxon>
    </lineage>
</organism>
<keyword evidence="6" id="KW-1185">Reference proteome</keyword>
<dbReference type="InterPro" id="IPR017853">
    <property type="entry name" value="GH"/>
</dbReference>
<dbReference type="PANTHER" id="PTHR32227">
    <property type="entry name" value="GLUCAN ENDO-1,3-BETA-GLUCOSIDASE BG1-RELATED-RELATED"/>
    <property type="match status" value="1"/>
</dbReference>
<evidence type="ECO:0000256" key="2">
    <source>
        <dbReference type="ARBA" id="ARBA00022801"/>
    </source>
</evidence>
<dbReference type="EMBL" id="QPKB01000008">
    <property type="protein sequence ID" value="RWR90736.1"/>
    <property type="molecule type" value="Genomic_DNA"/>
</dbReference>
<dbReference type="InterPro" id="IPR044965">
    <property type="entry name" value="Glyco_hydro_17_plant"/>
</dbReference>
<evidence type="ECO:0000313" key="5">
    <source>
        <dbReference type="EMBL" id="RWR90736.1"/>
    </source>
</evidence>
<comment type="similarity">
    <text evidence="1 4">Belongs to the glycosyl hydrolase 17 family.</text>
</comment>
<name>A0A3S3N1Y2_9MAGN</name>
<keyword evidence="2" id="KW-0378">Hydrolase</keyword>
<reference evidence="5 6" key="1">
    <citation type="journal article" date="2019" name="Nat. Plants">
        <title>Stout camphor tree genome fills gaps in understanding of flowering plant genome evolution.</title>
        <authorList>
            <person name="Chaw S.M."/>
            <person name="Liu Y.C."/>
            <person name="Wu Y.W."/>
            <person name="Wang H.Y."/>
            <person name="Lin C.I."/>
            <person name="Wu C.S."/>
            <person name="Ke H.M."/>
            <person name="Chang L.Y."/>
            <person name="Hsu C.Y."/>
            <person name="Yang H.T."/>
            <person name="Sudianto E."/>
            <person name="Hsu M.H."/>
            <person name="Wu K.P."/>
            <person name="Wang L.N."/>
            <person name="Leebens-Mack J.H."/>
            <person name="Tsai I.J."/>
        </authorList>
    </citation>
    <scope>NUCLEOTIDE SEQUENCE [LARGE SCALE GENOMIC DNA]</scope>
    <source>
        <strain evidence="6">cv. Chaw 1501</strain>
        <tissue evidence="5">Young leaves</tissue>
    </source>
</reference>
<evidence type="ECO:0000256" key="1">
    <source>
        <dbReference type="ARBA" id="ARBA00008773"/>
    </source>
</evidence>
<protein>
    <submittedName>
        <fullName evidence="5">Glucan endo-1,3-beta-glucosidase GII,putative, expressed</fullName>
    </submittedName>
</protein>
<dbReference type="STRING" id="337451.A0A3S3N1Y2"/>
<gene>
    <name evidence="5" type="ORF">CKAN_01984600</name>
</gene>
<comment type="caution">
    <text evidence="5">The sequence shown here is derived from an EMBL/GenBank/DDBJ whole genome shotgun (WGS) entry which is preliminary data.</text>
</comment>
<dbReference type="Gene3D" id="3.20.20.80">
    <property type="entry name" value="Glycosidases"/>
    <property type="match status" value="1"/>
</dbReference>
<evidence type="ECO:0000256" key="3">
    <source>
        <dbReference type="ARBA" id="ARBA00023295"/>
    </source>
</evidence>
<accession>A0A3S3N1Y2</accession>
<evidence type="ECO:0000256" key="4">
    <source>
        <dbReference type="RuleBase" id="RU004335"/>
    </source>
</evidence>
<dbReference type="Pfam" id="PF00332">
    <property type="entry name" value="Glyco_hydro_17"/>
    <property type="match status" value="1"/>
</dbReference>
<sequence length="332" mass="36266">MATSATAGGPGAHGKPARAYGLCYGTKTSQPLRPGEVVEKYKGHGITKMGLSPTPLTKNDNVIPIPPIVPGEMKIVLCIDYNDLSPLANDASASNWINTYVASNASVISHVCVGDVIGSVDFSLHDFKDAMSNLKNSLPDTIKLSVLVNESMLLGHAYTALDPPSTCIIEPSRSKDILLFLSKLTRYPIQLFVRIMPYFMISKGLAVENCILRDTAQTYMKDMVNGVNYSYSQAFDAMLDSICCALKKVDELGEVDIHVVTGWPTGPFSAPDASEQRAREYFSNLLPRIGKPTPMHNNPVDVFIYSLVDEENLETNVKEFKHLGAEKYLPCG</sequence>
<dbReference type="OrthoDB" id="10408774at2759"/>
<dbReference type="AlphaFoldDB" id="A0A3S3N1Y2"/>
<evidence type="ECO:0000313" key="6">
    <source>
        <dbReference type="Proteomes" id="UP000283530"/>
    </source>
</evidence>
<dbReference type="GO" id="GO:0005975">
    <property type="term" value="P:carbohydrate metabolic process"/>
    <property type="evidence" value="ECO:0007669"/>
    <property type="project" value="InterPro"/>
</dbReference>
<dbReference type="Proteomes" id="UP000283530">
    <property type="component" value="Unassembled WGS sequence"/>
</dbReference>
<dbReference type="GO" id="GO:0004553">
    <property type="term" value="F:hydrolase activity, hydrolyzing O-glycosyl compounds"/>
    <property type="evidence" value="ECO:0007669"/>
    <property type="project" value="InterPro"/>
</dbReference>
<dbReference type="SUPFAM" id="SSF51445">
    <property type="entry name" value="(Trans)glycosidases"/>
    <property type="match status" value="1"/>
</dbReference>